<name>A0ABD3R0W2_9STRA</name>
<gene>
    <name evidence="1" type="ORF">ACHAXA_006597</name>
</gene>
<protein>
    <submittedName>
        <fullName evidence="1">Uncharacterized protein</fullName>
    </submittedName>
</protein>
<evidence type="ECO:0000313" key="1">
    <source>
        <dbReference type="EMBL" id="KAL3806544.1"/>
    </source>
</evidence>
<dbReference type="Proteomes" id="UP001530377">
    <property type="component" value="Unassembled WGS sequence"/>
</dbReference>
<accession>A0ABD3R0W2</accession>
<reference evidence="1 2" key="1">
    <citation type="submission" date="2024-10" db="EMBL/GenBank/DDBJ databases">
        <title>Updated reference genomes for cyclostephanoid diatoms.</title>
        <authorList>
            <person name="Roberts W.R."/>
            <person name="Alverson A.J."/>
        </authorList>
    </citation>
    <scope>NUCLEOTIDE SEQUENCE [LARGE SCALE GENOMIC DNA]</scope>
    <source>
        <strain evidence="1 2">AJA228-03</strain>
    </source>
</reference>
<organism evidence="1 2">
    <name type="scientific">Cyclostephanos tholiformis</name>
    <dbReference type="NCBI Taxonomy" id="382380"/>
    <lineage>
        <taxon>Eukaryota</taxon>
        <taxon>Sar</taxon>
        <taxon>Stramenopiles</taxon>
        <taxon>Ochrophyta</taxon>
        <taxon>Bacillariophyta</taxon>
        <taxon>Coscinodiscophyceae</taxon>
        <taxon>Thalassiosirophycidae</taxon>
        <taxon>Stephanodiscales</taxon>
        <taxon>Stephanodiscaceae</taxon>
        <taxon>Cyclostephanos</taxon>
    </lineage>
</organism>
<comment type="caution">
    <text evidence="1">The sequence shown here is derived from an EMBL/GenBank/DDBJ whole genome shotgun (WGS) entry which is preliminary data.</text>
</comment>
<sequence length="38" mass="4924">MGYFQIYYLLRLHCMCRRRRLLLPRYPLEQRLLSMPWH</sequence>
<proteinExistence type="predicted"/>
<dbReference type="EMBL" id="JALLPB020000787">
    <property type="protein sequence ID" value="KAL3806544.1"/>
    <property type="molecule type" value="Genomic_DNA"/>
</dbReference>
<evidence type="ECO:0000313" key="2">
    <source>
        <dbReference type="Proteomes" id="UP001530377"/>
    </source>
</evidence>
<dbReference type="AlphaFoldDB" id="A0ABD3R0W2"/>
<keyword evidence="2" id="KW-1185">Reference proteome</keyword>